<evidence type="ECO:0000256" key="1">
    <source>
        <dbReference type="SAM" id="SignalP"/>
    </source>
</evidence>
<evidence type="ECO:0008006" key="4">
    <source>
        <dbReference type="Google" id="ProtNLM"/>
    </source>
</evidence>
<keyword evidence="3" id="KW-1185">Reference proteome</keyword>
<dbReference type="EMBL" id="CP092418">
    <property type="protein sequence ID" value="USD22349.1"/>
    <property type="molecule type" value="Genomic_DNA"/>
</dbReference>
<sequence>MRSIKHLIGKLLWLGVLFLHCHNPAKAQSCSSNDSLRTCNLGGTHTLNYQSNSKEVPFTLRSRSAFSSRALAYYVELTPLSGSTYSLTADNGDILDISFTLNPSNSDAQLLTLNNLAGPFNGSSNDVNASLTLDIDDSKTPSSNRYSGSFQVTLEQYFLIFLVDSETVEFDIVLQVEPRIAIRNLGDINLSNSGISFGQAIEGQEDFCIGGIGFDRYTVNLSSGNGNTGGTGIQPFSLKGVNEKIAYSVGFSNTLNNNTFNSPNSQGDIPGSFTRQSDEACTIDNARVYISVAPSDWEQAGEPVYTDVLTITVSSQ</sequence>
<accession>A0ABY4VDQ5</accession>
<dbReference type="RefSeq" id="WP_252084708.1">
    <property type="nucleotide sequence ID" value="NZ_CP092418.1"/>
</dbReference>
<dbReference type="Proteomes" id="UP001055658">
    <property type="component" value="Chromosome"/>
</dbReference>
<name>A0ABY4VDQ5_9GAMM</name>
<proteinExistence type="predicted"/>
<evidence type="ECO:0000313" key="3">
    <source>
        <dbReference type="Proteomes" id="UP001055658"/>
    </source>
</evidence>
<evidence type="ECO:0000313" key="2">
    <source>
        <dbReference type="EMBL" id="USD22349.1"/>
    </source>
</evidence>
<feature type="signal peptide" evidence="1">
    <location>
        <begin position="1"/>
        <end position="27"/>
    </location>
</feature>
<feature type="chain" id="PRO_5045110582" description="Spore coat protein U domain-containing protein" evidence="1">
    <location>
        <begin position="28"/>
        <end position="316"/>
    </location>
</feature>
<keyword evidence="1" id="KW-0732">Signal</keyword>
<protein>
    <recommendedName>
        <fullName evidence="4">Spore coat protein U domain-containing protein</fullName>
    </recommendedName>
</protein>
<organism evidence="2 3">
    <name type="scientific">Microbulbifer variabilis</name>
    <dbReference type="NCBI Taxonomy" id="266805"/>
    <lineage>
        <taxon>Bacteria</taxon>
        <taxon>Pseudomonadati</taxon>
        <taxon>Pseudomonadota</taxon>
        <taxon>Gammaproteobacteria</taxon>
        <taxon>Cellvibrionales</taxon>
        <taxon>Microbulbiferaceae</taxon>
        <taxon>Microbulbifer</taxon>
    </lineage>
</organism>
<gene>
    <name evidence="2" type="ORF">MJO52_04245</name>
</gene>
<reference evidence="2" key="1">
    <citation type="submission" date="2022-02" db="EMBL/GenBank/DDBJ databases">
        <title>Coral-associated bacteria.</title>
        <authorList>
            <person name="Tang K."/>
            <person name="Wang X."/>
        </authorList>
    </citation>
    <scope>NUCLEOTIDE SEQUENCE</scope>
    <source>
        <strain evidence="2">SCSIO 43006</strain>
    </source>
</reference>